<organism evidence="2 3">
    <name type="scientific">Novipirellula rosea</name>
    <dbReference type="NCBI Taxonomy" id="1031540"/>
    <lineage>
        <taxon>Bacteria</taxon>
        <taxon>Pseudomonadati</taxon>
        <taxon>Planctomycetota</taxon>
        <taxon>Planctomycetia</taxon>
        <taxon>Pirellulales</taxon>
        <taxon>Pirellulaceae</taxon>
        <taxon>Novipirellula</taxon>
    </lineage>
</organism>
<dbReference type="Gene3D" id="1.25.40.10">
    <property type="entry name" value="Tetratricopeptide repeat domain"/>
    <property type="match status" value="1"/>
</dbReference>
<proteinExistence type="predicted"/>
<name>A0ABP8NFJ8_9BACT</name>
<dbReference type="EMBL" id="BAABGA010000073">
    <property type="protein sequence ID" value="GAA4465056.1"/>
    <property type="molecule type" value="Genomic_DNA"/>
</dbReference>
<evidence type="ECO:0008006" key="4">
    <source>
        <dbReference type="Google" id="ProtNLM"/>
    </source>
</evidence>
<dbReference type="Proteomes" id="UP001500840">
    <property type="component" value="Unassembled WGS sequence"/>
</dbReference>
<feature type="region of interest" description="Disordered" evidence="1">
    <location>
        <begin position="1"/>
        <end position="25"/>
    </location>
</feature>
<reference evidence="3" key="1">
    <citation type="journal article" date="2019" name="Int. J. Syst. Evol. Microbiol.">
        <title>The Global Catalogue of Microorganisms (GCM) 10K type strain sequencing project: providing services to taxonomists for standard genome sequencing and annotation.</title>
        <authorList>
            <consortium name="The Broad Institute Genomics Platform"/>
            <consortium name="The Broad Institute Genome Sequencing Center for Infectious Disease"/>
            <person name="Wu L."/>
            <person name="Ma J."/>
        </authorList>
    </citation>
    <scope>NUCLEOTIDE SEQUENCE [LARGE SCALE GENOMIC DNA]</scope>
    <source>
        <strain evidence="3">JCM 17759</strain>
    </source>
</reference>
<dbReference type="InterPro" id="IPR011990">
    <property type="entry name" value="TPR-like_helical_dom_sf"/>
</dbReference>
<protein>
    <recommendedName>
        <fullName evidence="4">Tetratricopeptide repeat protein</fullName>
    </recommendedName>
</protein>
<evidence type="ECO:0000313" key="3">
    <source>
        <dbReference type="Proteomes" id="UP001500840"/>
    </source>
</evidence>
<feature type="compositionally biased region" description="Basic residues" evidence="1">
    <location>
        <begin position="1"/>
        <end position="11"/>
    </location>
</feature>
<accession>A0ABP8NFJ8</accession>
<comment type="caution">
    <text evidence="2">The sequence shown here is derived from an EMBL/GenBank/DDBJ whole genome shotgun (WGS) entry which is preliminary data.</text>
</comment>
<evidence type="ECO:0000313" key="2">
    <source>
        <dbReference type="EMBL" id="GAA4465056.1"/>
    </source>
</evidence>
<evidence type="ECO:0000256" key="1">
    <source>
        <dbReference type="SAM" id="MobiDB-lite"/>
    </source>
</evidence>
<dbReference type="RefSeq" id="WP_345326754.1">
    <property type="nucleotide sequence ID" value="NZ_BAABGA010000073.1"/>
</dbReference>
<sequence length="201" mass="22628">MSARTQKHTRNQTRSLASAAKPKNAAPLHPAIARVSNLIRRRDYQAAAELLRSAGRDPLVRNTLGVCLLRLGHVEEALAVFRQFVLTPGSVTERADVSNACKRNFAMALLMKGSPSGALDVITETREPGHPMAVRIREAVKSWEKSLSWLRRIDWKLNRIEPPRCQVPIDFEPGEFEFEFETDTVQRQFDKPSDNSLELAV</sequence>
<gene>
    <name evidence="2" type="ORF">GCM10023156_52260</name>
</gene>
<dbReference type="SUPFAM" id="SSF48452">
    <property type="entry name" value="TPR-like"/>
    <property type="match status" value="1"/>
</dbReference>
<keyword evidence="3" id="KW-1185">Reference proteome</keyword>